<dbReference type="SMART" id="SM00345">
    <property type="entry name" value="HTH_GNTR"/>
    <property type="match status" value="1"/>
</dbReference>
<dbReference type="Gene3D" id="1.20.120.530">
    <property type="entry name" value="GntR ligand-binding domain-like"/>
    <property type="match status" value="1"/>
</dbReference>
<keyword evidence="1" id="KW-0805">Transcription regulation</keyword>
<dbReference type="PROSITE" id="PS50949">
    <property type="entry name" value="HTH_GNTR"/>
    <property type="match status" value="1"/>
</dbReference>
<evidence type="ECO:0000313" key="5">
    <source>
        <dbReference type="EMBL" id="NNU80860.1"/>
    </source>
</evidence>
<evidence type="ECO:0000313" key="6">
    <source>
        <dbReference type="Proteomes" id="UP000572377"/>
    </source>
</evidence>
<dbReference type="Pfam" id="PF00392">
    <property type="entry name" value="GntR"/>
    <property type="match status" value="1"/>
</dbReference>
<dbReference type="SUPFAM" id="SSF46785">
    <property type="entry name" value="Winged helix' DNA-binding domain"/>
    <property type="match status" value="1"/>
</dbReference>
<proteinExistence type="predicted"/>
<reference evidence="5 6" key="1">
    <citation type="submission" date="2020-05" db="EMBL/GenBank/DDBJ databases">
        <title>Gimesia benthica sp. nov., a novel planctomycete isolated from a deep-sea water sample of the Northwest Indian Ocean.</title>
        <authorList>
            <person name="Wang J."/>
            <person name="Ruan C."/>
            <person name="Song L."/>
            <person name="Zhu Y."/>
            <person name="Li A."/>
            <person name="Zheng X."/>
            <person name="Wang L."/>
            <person name="Lu Z."/>
            <person name="Huang Y."/>
            <person name="Du W."/>
            <person name="Zhou Y."/>
            <person name="Huang L."/>
            <person name="Dai X."/>
        </authorList>
    </citation>
    <scope>NUCLEOTIDE SEQUENCE [LARGE SCALE GENOMIC DNA]</scope>
    <source>
        <strain evidence="5 6">YYQ-30</strain>
    </source>
</reference>
<sequence length="245" mass="26712">MSRSDRKSQYTKALMELRELVLHGELEPGERVSEIGMSQRIGISRTPLREAMSRLIEEGLLERHPSGGCRVRSFSLSDILDAIELRGLIEGMAVRIAAQRGADPAALQACGEVLDQVDLALGAGEHEIDFELYADLNIQFHAMLAQLCNSPTIIREVERAARMPLASPSAFLKGQTALAPVRRSLFVAQAQHRAMIEAIARREGTRAEALAREHARLAASNLSHVLRQRAALAEEIPGIALLAGG</sequence>
<accession>A0A849L3Q8</accession>
<dbReference type="Pfam" id="PF07729">
    <property type="entry name" value="FCD"/>
    <property type="match status" value="1"/>
</dbReference>
<dbReference type="AlphaFoldDB" id="A0A849L3Q8"/>
<comment type="caution">
    <text evidence="5">The sequence shown here is derived from an EMBL/GenBank/DDBJ whole genome shotgun (WGS) entry which is preliminary data.</text>
</comment>
<evidence type="ECO:0000256" key="2">
    <source>
        <dbReference type="ARBA" id="ARBA00023125"/>
    </source>
</evidence>
<dbReference type="SMART" id="SM00895">
    <property type="entry name" value="FCD"/>
    <property type="match status" value="1"/>
</dbReference>
<dbReference type="CDD" id="cd07377">
    <property type="entry name" value="WHTH_GntR"/>
    <property type="match status" value="1"/>
</dbReference>
<dbReference type="PANTHER" id="PTHR43537:SF49">
    <property type="entry name" value="TRANSCRIPTIONAL REGULATORY PROTEIN"/>
    <property type="match status" value="1"/>
</dbReference>
<evidence type="ECO:0000259" key="4">
    <source>
        <dbReference type="PROSITE" id="PS50949"/>
    </source>
</evidence>
<evidence type="ECO:0000256" key="3">
    <source>
        <dbReference type="ARBA" id="ARBA00023163"/>
    </source>
</evidence>
<keyword evidence="3" id="KW-0804">Transcription</keyword>
<dbReference type="InterPro" id="IPR011711">
    <property type="entry name" value="GntR_C"/>
</dbReference>
<gene>
    <name evidence="5" type="ORF">HMH01_10460</name>
</gene>
<dbReference type="Proteomes" id="UP000572377">
    <property type="component" value="Unassembled WGS sequence"/>
</dbReference>
<keyword evidence="2" id="KW-0238">DNA-binding</keyword>
<dbReference type="InterPro" id="IPR008920">
    <property type="entry name" value="TF_FadR/GntR_C"/>
</dbReference>
<evidence type="ECO:0000256" key="1">
    <source>
        <dbReference type="ARBA" id="ARBA00023015"/>
    </source>
</evidence>
<dbReference type="PANTHER" id="PTHR43537">
    <property type="entry name" value="TRANSCRIPTIONAL REGULATOR, GNTR FAMILY"/>
    <property type="match status" value="1"/>
</dbReference>
<dbReference type="EMBL" id="JABFBC010000001">
    <property type="protein sequence ID" value="NNU80860.1"/>
    <property type="molecule type" value="Genomic_DNA"/>
</dbReference>
<dbReference type="InterPro" id="IPR036388">
    <property type="entry name" value="WH-like_DNA-bd_sf"/>
</dbReference>
<feature type="domain" description="HTH gntR-type" evidence="4">
    <location>
        <begin position="7"/>
        <end position="74"/>
    </location>
</feature>
<name>A0A849L3Q8_9RHOB</name>
<keyword evidence="6" id="KW-1185">Reference proteome</keyword>
<dbReference type="GO" id="GO:0003700">
    <property type="term" value="F:DNA-binding transcription factor activity"/>
    <property type="evidence" value="ECO:0007669"/>
    <property type="project" value="InterPro"/>
</dbReference>
<protein>
    <submittedName>
        <fullName evidence="5">GntR family transcriptional regulator</fullName>
    </submittedName>
</protein>
<dbReference type="RefSeq" id="WP_171325055.1">
    <property type="nucleotide sequence ID" value="NZ_JABFBC010000001.1"/>
</dbReference>
<organism evidence="5 6">
    <name type="scientific">Halovulum dunhuangense</name>
    <dbReference type="NCBI Taxonomy" id="1505036"/>
    <lineage>
        <taxon>Bacteria</taxon>
        <taxon>Pseudomonadati</taxon>
        <taxon>Pseudomonadota</taxon>
        <taxon>Alphaproteobacteria</taxon>
        <taxon>Rhodobacterales</taxon>
        <taxon>Paracoccaceae</taxon>
        <taxon>Halovulum</taxon>
    </lineage>
</organism>
<dbReference type="Gene3D" id="1.10.10.10">
    <property type="entry name" value="Winged helix-like DNA-binding domain superfamily/Winged helix DNA-binding domain"/>
    <property type="match status" value="1"/>
</dbReference>
<dbReference type="SUPFAM" id="SSF48008">
    <property type="entry name" value="GntR ligand-binding domain-like"/>
    <property type="match status" value="1"/>
</dbReference>
<dbReference type="InterPro" id="IPR000524">
    <property type="entry name" value="Tscrpt_reg_HTH_GntR"/>
</dbReference>
<dbReference type="InterPro" id="IPR036390">
    <property type="entry name" value="WH_DNA-bd_sf"/>
</dbReference>
<dbReference type="GO" id="GO:0003677">
    <property type="term" value="F:DNA binding"/>
    <property type="evidence" value="ECO:0007669"/>
    <property type="project" value="UniProtKB-KW"/>
</dbReference>